<comment type="similarity">
    <text evidence="1">Belongs to the metallophosphoesterase superfamily. YfcE family.</text>
</comment>
<comment type="caution">
    <text evidence="3">The sequence shown here is derived from an EMBL/GenBank/DDBJ whole genome shotgun (WGS) entry which is preliminary data.</text>
</comment>
<dbReference type="InterPro" id="IPR029052">
    <property type="entry name" value="Metallo-depent_PP-like"/>
</dbReference>
<evidence type="ECO:0000256" key="1">
    <source>
        <dbReference type="ARBA" id="ARBA00008950"/>
    </source>
</evidence>
<dbReference type="InterPro" id="IPR024654">
    <property type="entry name" value="Calcineurin-like_PHP_lpxH"/>
</dbReference>
<dbReference type="InterPro" id="IPR050126">
    <property type="entry name" value="Ap4A_hydrolase"/>
</dbReference>
<dbReference type="EMBL" id="JBHTLU010000045">
    <property type="protein sequence ID" value="MFD1224499.1"/>
    <property type="molecule type" value="Genomic_DNA"/>
</dbReference>
<sequence>MQKIAVISDIHGNIPALDAVLEDIRQRGVTAIYCLGDLVGTGPHPAEAVDTIKELCPVVVMGNWDHLLTKPSQDEVLQWHQRRLGEERLRWLGQLPFSHDFMMSGKKIRLFHASPVSVYTRIQPWDSMESRLTMFHNTDQTGGTDGSELPDVVGYGDIHNAYSQNLRGRTLFNAGSVGNPLDIPQASYAILEGQLDSSVPSAFSIQLVRVPYDIELAVRLAEQADIPLLEPYSRELRTGRYRGLKE</sequence>
<organism evidence="3 4">
    <name type="scientific">Paenibacillus vulneris</name>
    <dbReference type="NCBI Taxonomy" id="1133364"/>
    <lineage>
        <taxon>Bacteria</taxon>
        <taxon>Bacillati</taxon>
        <taxon>Bacillota</taxon>
        <taxon>Bacilli</taxon>
        <taxon>Bacillales</taxon>
        <taxon>Paenibacillaceae</taxon>
        <taxon>Paenibacillus</taxon>
    </lineage>
</organism>
<dbReference type="RefSeq" id="WP_079911101.1">
    <property type="nucleotide sequence ID" value="NZ_BAABJG010000004.1"/>
</dbReference>
<protein>
    <submittedName>
        <fullName evidence="3">Metallophosphoesterase family protein</fullName>
    </submittedName>
</protein>
<evidence type="ECO:0000259" key="2">
    <source>
        <dbReference type="Pfam" id="PF12850"/>
    </source>
</evidence>
<dbReference type="Pfam" id="PF12850">
    <property type="entry name" value="Metallophos_2"/>
    <property type="match status" value="1"/>
</dbReference>
<evidence type="ECO:0000313" key="4">
    <source>
        <dbReference type="Proteomes" id="UP001597180"/>
    </source>
</evidence>
<gene>
    <name evidence="3" type="ORF">ACFQ4B_30765</name>
</gene>
<dbReference type="InterPro" id="IPR011152">
    <property type="entry name" value="Pesterase_MJ0912"/>
</dbReference>
<dbReference type="PANTHER" id="PTHR42850:SF2">
    <property type="entry name" value="BLL5683 PROTEIN"/>
    <property type="match status" value="1"/>
</dbReference>
<dbReference type="Gene3D" id="3.60.21.10">
    <property type="match status" value="1"/>
</dbReference>
<dbReference type="Proteomes" id="UP001597180">
    <property type="component" value="Unassembled WGS sequence"/>
</dbReference>
<proteinExistence type="inferred from homology"/>
<dbReference type="PIRSF" id="PIRSF000883">
    <property type="entry name" value="Pesterase_MJ0912"/>
    <property type="match status" value="1"/>
</dbReference>
<name>A0ABW3UW66_9BACL</name>
<feature type="domain" description="Calcineurin-like phosphoesterase" evidence="2">
    <location>
        <begin position="3"/>
        <end position="192"/>
    </location>
</feature>
<keyword evidence="4" id="KW-1185">Reference proteome</keyword>
<reference evidence="4" key="1">
    <citation type="journal article" date="2019" name="Int. J. Syst. Evol. Microbiol.">
        <title>The Global Catalogue of Microorganisms (GCM) 10K type strain sequencing project: providing services to taxonomists for standard genome sequencing and annotation.</title>
        <authorList>
            <consortium name="The Broad Institute Genomics Platform"/>
            <consortium name="The Broad Institute Genome Sequencing Center for Infectious Disease"/>
            <person name="Wu L."/>
            <person name="Ma J."/>
        </authorList>
    </citation>
    <scope>NUCLEOTIDE SEQUENCE [LARGE SCALE GENOMIC DNA]</scope>
    <source>
        <strain evidence="4">CCUG 53270</strain>
    </source>
</reference>
<dbReference type="CDD" id="cd00838">
    <property type="entry name" value="MPP_superfamily"/>
    <property type="match status" value="1"/>
</dbReference>
<dbReference type="SUPFAM" id="SSF56300">
    <property type="entry name" value="Metallo-dependent phosphatases"/>
    <property type="match status" value="1"/>
</dbReference>
<accession>A0ABW3UW66</accession>
<dbReference type="PANTHER" id="PTHR42850">
    <property type="entry name" value="METALLOPHOSPHOESTERASE"/>
    <property type="match status" value="1"/>
</dbReference>
<evidence type="ECO:0000313" key="3">
    <source>
        <dbReference type="EMBL" id="MFD1224499.1"/>
    </source>
</evidence>